<reference evidence="3" key="2">
    <citation type="submission" date="2013-07" db="EMBL/GenBank/DDBJ databases">
        <authorList>
            <person name="Morais-Silva F.O."/>
            <person name="Rezende A.M."/>
            <person name="Pimentel C."/>
            <person name="Resende D.M."/>
            <person name="Santos C.I."/>
            <person name="Clemente C."/>
            <person name="de Oliveira L.M."/>
            <person name="da Silva S.M."/>
            <person name="Costa D.A."/>
            <person name="Varela-Raposo A."/>
            <person name="Horacio E.C.A."/>
            <person name="Matos M."/>
            <person name="Flores O."/>
            <person name="Ruiz J.C."/>
            <person name="Rodrigues-Pousada C."/>
        </authorList>
    </citation>
    <scope>NUCLEOTIDE SEQUENCE [LARGE SCALE GENOMIC DNA]</scope>
    <source>
        <strain evidence="3">ATCC 19364 / DSM 1382 / NCIMB 9332 / VKM B-1759</strain>
    </source>
</reference>
<dbReference type="HOGENOM" id="CLU_1452262_0_0_7"/>
<feature type="signal peptide" evidence="1">
    <location>
        <begin position="1"/>
        <end position="40"/>
    </location>
</feature>
<organism evidence="2 3">
    <name type="scientific">Megalodesulfovibrio gigas (strain ATCC 19364 / DSM 1382 / NCIMB 9332 / VKM B-1759)</name>
    <name type="common">Desulfovibrio gigas</name>
    <dbReference type="NCBI Taxonomy" id="1121448"/>
    <lineage>
        <taxon>Bacteria</taxon>
        <taxon>Pseudomonadati</taxon>
        <taxon>Thermodesulfobacteriota</taxon>
        <taxon>Desulfovibrionia</taxon>
        <taxon>Desulfovibrionales</taxon>
        <taxon>Desulfovibrionaceae</taxon>
        <taxon>Megalodesulfovibrio</taxon>
    </lineage>
</organism>
<reference evidence="2 3" key="1">
    <citation type="journal article" date="2013" name="J. Bacteriol.">
        <title>Roles of HynAB and Ech, the only two hydrogenases found in the model sulfate reducer Desulfovibrio gigas.</title>
        <authorList>
            <person name="Morais-Silva F.O."/>
            <person name="Santos C.I."/>
            <person name="Rodrigues R."/>
            <person name="Pereira I.A."/>
            <person name="Rodrigues-Pousada C."/>
        </authorList>
    </citation>
    <scope>NUCLEOTIDE SEQUENCE [LARGE SCALE GENOMIC DNA]</scope>
    <source>
        <strain evidence="3">ATCC 19364 / DSM 1382 / NCIMB 9332 / VKM B-1759</strain>
    </source>
</reference>
<accession>T2G8Q9</accession>
<protein>
    <submittedName>
        <fullName evidence="2">Uncharacterized protein</fullName>
    </submittedName>
</protein>
<dbReference type="OrthoDB" id="8365150at2"/>
<dbReference type="eggNOG" id="ENOG502ZWVF">
    <property type="taxonomic scope" value="Bacteria"/>
</dbReference>
<dbReference type="RefSeq" id="WP_021758911.1">
    <property type="nucleotide sequence ID" value="NC_022444.1"/>
</dbReference>
<dbReference type="AlphaFoldDB" id="T2G8Q9"/>
<proteinExistence type="predicted"/>
<keyword evidence="3" id="KW-1185">Reference proteome</keyword>
<gene>
    <name evidence="2" type="ORF">DGI_0371</name>
</gene>
<evidence type="ECO:0000313" key="2">
    <source>
        <dbReference type="EMBL" id="AGW12292.1"/>
    </source>
</evidence>
<dbReference type="Gene3D" id="2.60.120.260">
    <property type="entry name" value="Galactose-binding domain-like"/>
    <property type="match status" value="1"/>
</dbReference>
<dbReference type="EMBL" id="CP006585">
    <property type="protein sequence ID" value="AGW12292.1"/>
    <property type="molecule type" value="Genomic_DNA"/>
</dbReference>
<keyword evidence="1" id="KW-0732">Signal</keyword>
<sequence>MTHATPSPRAALAVRRPLAAMCLGLCLGLCLAALPGPAHAQTPPQAQALFAKDLAAPGDIAAAHAVAADDGGLRLQAVAPTTLHLATLDDPDVEAAMVTFSARLRTQDLKGQAYLEMLCRFPGKGEFFSRGLNMPLSGTTGWTSQTIPFYLNAGENPDRILLNLVVTGPGLVWIDGLAVHATPWAP</sequence>
<evidence type="ECO:0000256" key="1">
    <source>
        <dbReference type="SAM" id="SignalP"/>
    </source>
</evidence>
<dbReference type="PATRIC" id="fig|1121448.10.peg.372"/>
<dbReference type="KEGG" id="dgg:DGI_0371"/>
<dbReference type="Proteomes" id="UP000016587">
    <property type="component" value="Chromosome"/>
</dbReference>
<dbReference type="STRING" id="1121448.DGI_0371"/>
<name>T2G8Q9_MEGG1</name>
<evidence type="ECO:0000313" key="3">
    <source>
        <dbReference type="Proteomes" id="UP000016587"/>
    </source>
</evidence>
<feature type="chain" id="PRO_5004588145" evidence="1">
    <location>
        <begin position="41"/>
        <end position="186"/>
    </location>
</feature>